<reference evidence="7 8" key="1">
    <citation type="submission" date="2019-09" db="EMBL/GenBank/DDBJ databases">
        <title>YIM 132548 draft genome.</title>
        <authorList>
            <person name="Jiang L."/>
        </authorList>
    </citation>
    <scope>NUCLEOTIDE SEQUENCE [LARGE SCALE GENOMIC DNA]</scope>
    <source>
        <strain evidence="7 8">YIM 132548</strain>
    </source>
</reference>
<feature type="domain" description="Tyr recombinase" evidence="6">
    <location>
        <begin position="348"/>
        <end position="561"/>
    </location>
</feature>
<dbReference type="InterPro" id="IPR050090">
    <property type="entry name" value="Tyrosine_recombinase_XerCD"/>
</dbReference>
<dbReference type="PROSITE" id="PS51898">
    <property type="entry name" value="TYR_RECOMBINASE"/>
    <property type="match status" value="1"/>
</dbReference>
<dbReference type="InterPro" id="IPR011010">
    <property type="entry name" value="DNA_brk_join_enz"/>
</dbReference>
<accession>A0A6N6MCH4</accession>
<dbReference type="PANTHER" id="PTHR30349:SF41">
    <property type="entry name" value="INTEGRASE_RECOMBINASE PROTEIN MJ0367-RELATED"/>
    <property type="match status" value="1"/>
</dbReference>
<feature type="region of interest" description="Disordered" evidence="5">
    <location>
        <begin position="1"/>
        <end position="21"/>
    </location>
</feature>
<dbReference type="Pfam" id="PF20172">
    <property type="entry name" value="DUF6538"/>
    <property type="match status" value="1"/>
</dbReference>
<feature type="region of interest" description="Disordered" evidence="5">
    <location>
        <begin position="197"/>
        <end position="220"/>
    </location>
</feature>
<evidence type="ECO:0000256" key="2">
    <source>
        <dbReference type="ARBA" id="ARBA00022908"/>
    </source>
</evidence>
<dbReference type="InterPro" id="IPR046668">
    <property type="entry name" value="DUF6538"/>
</dbReference>
<organism evidence="7 8">
    <name type="scientific">Methylobacterium planeticum</name>
    <dbReference type="NCBI Taxonomy" id="2615211"/>
    <lineage>
        <taxon>Bacteria</taxon>
        <taxon>Pseudomonadati</taxon>
        <taxon>Pseudomonadota</taxon>
        <taxon>Alphaproteobacteria</taxon>
        <taxon>Hyphomicrobiales</taxon>
        <taxon>Methylobacteriaceae</taxon>
        <taxon>Methylobacterium</taxon>
    </lineage>
</organism>
<dbReference type="SUPFAM" id="SSF56349">
    <property type="entry name" value="DNA breaking-rejoining enzymes"/>
    <property type="match status" value="1"/>
</dbReference>
<dbReference type="Proteomes" id="UP000441523">
    <property type="component" value="Unassembled WGS sequence"/>
</dbReference>
<dbReference type="GO" id="GO:0006310">
    <property type="term" value="P:DNA recombination"/>
    <property type="evidence" value="ECO:0007669"/>
    <property type="project" value="UniProtKB-KW"/>
</dbReference>
<evidence type="ECO:0000313" key="7">
    <source>
        <dbReference type="EMBL" id="KAB1067910.1"/>
    </source>
</evidence>
<dbReference type="CDD" id="cd01184">
    <property type="entry name" value="INT_C_like_1"/>
    <property type="match status" value="1"/>
</dbReference>
<keyword evidence="3" id="KW-0238">DNA-binding</keyword>
<dbReference type="Pfam" id="PF00589">
    <property type="entry name" value="Phage_integrase"/>
    <property type="match status" value="1"/>
</dbReference>
<keyword evidence="2" id="KW-0229">DNA integration</keyword>
<sequence length="584" mass="65428">MARKAKLHQAATPDCYTGGGEDAVPDRLHRRGATYYFRAKYPADLRHLFGSGDRWKSLRTTELHRARLLVRAESVRFDAEMEEHRRSARVAPVTHLNRAEVDRIAAAYFHELMAEDEEHRTEELSDREFASKDEAVVIVSPEVRRDLSRGNVEPYRDEFDDWLESNGFKLDHKAPVYRQVLNRMLKEFVRHMDEVARRQAGDPVDTPAPPSPKPTGSSLGELVDAYLADPGASRNSKTLLSYRIVFDALKEIVGADKAASEVTRQDCERVRDTLVRLPSNARKKFPDVPLLQAVELGAAEGAATLSPGTVNNYLNNLAALFNWGVETWRIERNPAKGLSVHDPVAARDKRQALPVEILPALFNAPLYTGCQNDEAGYATPGPHRPRRGRFWVPLLSLFHGLRLGEACQLHASDVQEVGGVPVILLSDEQASEMDAADRKRIKTAAGRRYVPLHPELSRIGFLEFVANAQRAGHTRLFPELVKDAHGYFSGFSKWFARFLDKAGAKTSRITFHSFRHSYRDALRRAKAPRDVVQALGGWASQGTDDDYGSGLEPSFLAEFIGQVHFAGLNLDHLYRQTAREGRAA</sequence>
<evidence type="ECO:0000256" key="1">
    <source>
        <dbReference type="ARBA" id="ARBA00008857"/>
    </source>
</evidence>
<dbReference type="GO" id="GO:0003677">
    <property type="term" value="F:DNA binding"/>
    <property type="evidence" value="ECO:0007669"/>
    <property type="project" value="UniProtKB-KW"/>
</dbReference>
<evidence type="ECO:0000256" key="3">
    <source>
        <dbReference type="ARBA" id="ARBA00023125"/>
    </source>
</evidence>
<evidence type="ECO:0000259" key="6">
    <source>
        <dbReference type="PROSITE" id="PS51898"/>
    </source>
</evidence>
<keyword evidence="4" id="KW-0233">DNA recombination</keyword>
<protein>
    <submittedName>
        <fullName evidence="7">Site-specific integrase</fullName>
    </submittedName>
</protein>
<dbReference type="RefSeq" id="WP_150967235.1">
    <property type="nucleotide sequence ID" value="NZ_VZZJ01000062.1"/>
</dbReference>
<dbReference type="EMBL" id="VZZJ01000062">
    <property type="protein sequence ID" value="KAB1067910.1"/>
    <property type="molecule type" value="Genomic_DNA"/>
</dbReference>
<dbReference type="InterPro" id="IPR002104">
    <property type="entry name" value="Integrase_catalytic"/>
</dbReference>
<comment type="similarity">
    <text evidence="1">Belongs to the 'phage' integrase family.</text>
</comment>
<evidence type="ECO:0000313" key="8">
    <source>
        <dbReference type="Proteomes" id="UP000441523"/>
    </source>
</evidence>
<dbReference type="AlphaFoldDB" id="A0A6N6MCH4"/>
<dbReference type="Gene3D" id="1.10.150.130">
    <property type="match status" value="1"/>
</dbReference>
<evidence type="ECO:0000256" key="4">
    <source>
        <dbReference type="ARBA" id="ARBA00023172"/>
    </source>
</evidence>
<evidence type="ECO:0000256" key="5">
    <source>
        <dbReference type="SAM" id="MobiDB-lite"/>
    </source>
</evidence>
<name>A0A6N6MCH4_9HYPH</name>
<gene>
    <name evidence="7" type="ORF">F6X51_27395</name>
</gene>
<dbReference type="PANTHER" id="PTHR30349">
    <property type="entry name" value="PHAGE INTEGRASE-RELATED"/>
    <property type="match status" value="1"/>
</dbReference>
<keyword evidence="8" id="KW-1185">Reference proteome</keyword>
<dbReference type="InterPro" id="IPR013762">
    <property type="entry name" value="Integrase-like_cat_sf"/>
</dbReference>
<proteinExistence type="inferred from homology"/>
<comment type="caution">
    <text evidence="7">The sequence shown here is derived from an EMBL/GenBank/DDBJ whole genome shotgun (WGS) entry which is preliminary data.</text>
</comment>
<dbReference type="GO" id="GO:0015074">
    <property type="term" value="P:DNA integration"/>
    <property type="evidence" value="ECO:0007669"/>
    <property type="project" value="UniProtKB-KW"/>
</dbReference>
<dbReference type="Gene3D" id="1.10.443.10">
    <property type="entry name" value="Intergrase catalytic core"/>
    <property type="match status" value="1"/>
</dbReference>
<dbReference type="InterPro" id="IPR010998">
    <property type="entry name" value="Integrase_recombinase_N"/>
</dbReference>